<dbReference type="SUPFAM" id="SSF51735">
    <property type="entry name" value="NAD(P)-binding Rossmann-fold domains"/>
    <property type="match status" value="1"/>
</dbReference>
<dbReference type="Proteomes" id="UP000593758">
    <property type="component" value="Chromosome"/>
</dbReference>
<evidence type="ECO:0000259" key="3">
    <source>
        <dbReference type="Pfam" id="PF22725"/>
    </source>
</evidence>
<dbReference type="Gene3D" id="3.30.360.10">
    <property type="entry name" value="Dihydrodipicolinate Reductase, domain 2"/>
    <property type="match status" value="1"/>
</dbReference>
<dbReference type="EMBL" id="CP063169">
    <property type="protein sequence ID" value="QOR72730.1"/>
    <property type="molecule type" value="Genomic_DNA"/>
</dbReference>
<dbReference type="PANTHER" id="PTHR43249">
    <property type="entry name" value="UDP-N-ACETYL-2-AMINO-2-DEOXY-D-GLUCURONATE OXIDASE"/>
    <property type="match status" value="1"/>
</dbReference>
<name>A0A7M1SYS5_9MICO</name>
<dbReference type="GO" id="GO:0000166">
    <property type="term" value="F:nucleotide binding"/>
    <property type="evidence" value="ECO:0007669"/>
    <property type="project" value="InterPro"/>
</dbReference>
<accession>A0A7M1SYS5</accession>
<evidence type="ECO:0000259" key="2">
    <source>
        <dbReference type="Pfam" id="PF01408"/>
    </source>
</evidence>
<keyword evidence="5" id="KW-1185">Reference proteome</keyword>
<proteinExistence type="predicted"/>
<dbReference type="SUPFAM" id="SSF55347">
    <property type="entry name" value="Glyceraldehyde-3-phosphate dehydrogenase-like, C-terminal domain"/>
    <property type="match status" value="1"/>
</dbReference>
<dbReference type="InterPro" id="IPR055170">
    <property type="entry name" value="GFO_IDH_MocA-like_dom"/>
</dbReference>
<gene>
    <name evidence="4" type="ORF">IM660_11160</name>
</gene>
<keyword evidence="1" id="KW-0520">NAD</keyword>
<dbReference type="Gene3D" id="3.40.50.720">
    <property type="entry name" value="NAD(P)-binding Rossmann-like Domain"/>
    <property type="match status" value="1"/>
</dbReference>
<dbReference type="InterPro" id="IPR052515">
    <property type="entry name" value="Gfo/Idh/MocA_Oxidoreductase"/>
</dbReference>
<evidence type="ECO:0000313" key="4">
    <source>
        <dbReference type="EMBL" id="QOR72730.1"/>
    </source>
</evidence>
<dbReference type="AlphaFoldDB" id="A0A7M1SYS5"/>
<dbReference type="KEGG" id="halt:IM660_11160"/>
<organism evidence="4 5">
    <name type="scientific">Ruania alkalisoli</name>
    <dbReference type="NCBI Taxonomy" id="2779775"/>
    <lineage>
        <taxon>Bacteria</taxon>
        <taxon>Bacillati</taxon>
        <taxon>Actinomycetota</taxon>
        <taxon>Actinomycetes</taxon>
        <taxon>Micrococcales</taxon>
        <taxon>Ruaniaceae</taxon>
        <taxon>Ruania</taxon>
    </lineage>
</organism>
<evidence type="ECO:0000256" key="1">
    <source>
        <dbReference type="ARBA" id="ARBA00023027"/>
    </source>
</evidence>
<dbReference type="InterPro" id="IPR000683">
    <property type="entry name" value="Gfo/Idh/MocA-like_OxRdtase_N"/>
</dbReference>
<dbReference type="Pfam" id="PF22725">
    <property type="entry name" value="GFO_IDH_MocA_C3"/>
    <property type="match status" value="1"/>
</dbReference>
<dbReference type="Pfam" id="PF01408">
    <property type="entry name" value="GFO_IDH_MocA"/>
    <property type="match status" value="1"/>
</dbReference>
<dbReference type="InterPro" id="IPR036291">
    <property type="entry name" value="NAD(P)-bd_dom_sf"/>
</dbReference>
<evidence type="ECO:0000313" key="5">
    <source>
        <dbReference type="Proteomes" id="UP000593758"/>
    </source>
</evidence>
<dbReference type="PANTHER" id="PTHR43249:SF1">
    <property type="entry name" value="D-GLUCOSIDE 3-DEHYDROGENASE"/>
    <property type="match status" value="1"/>
</dbReference>
<feature type="domain" description="GFO/IDH/MocA-like oxidoreductase" evidence="3">
    <location>
        <begin position="141"/>
        <end position="265"/>
    </location>
</feature>
<protein>
    <submittedName>
        <fullName evidence="4">Gfo/Idh/MocA family oxidoreductase</fullName>
    </submittedName>
</protein>
<feature type="domain" description="Gfo/Idh/MocA-like oxidoreductase N-terminal" evidence="2">
    <location>
        <begin position="14"/>
        <end position="124"/>
    </location>
</feature>
<reference evidence="4 5" key="1">
    <citation type="submission" date="2020-10" db="EMBL/GenBank/DDBJ databases">
        <title>Haloactinobacterium sp. RN3S43, a bacterium isolated from saline soil.</title>
        <authorList>
            <person name="Sun J.-Q."/>
        </authorList>
    </citation>
    <scope>NUCLEOTIDE SEQUENCE [LARGE SCALE GENOMIC DNA]</scope>
    <source>
        <strain evidence="4 5">RN3S43</strain>
    </source>
</reference>
<sequence>MGTVTPSGTPQPTAAIVGCGDISSLHAEALTALQIPVVGVCDVSPDRAQALAQRLGTRAYTSAQDLLAQACPSVVHVCTPHAEHVPVALEALDGGAHLLLEKPVAESVPQAQRLVEAADAAQRRGVRSGVVYQNRYNPPNRRLYELISSGALGAVHGARAAVSWHRTPEYYAARPWRGIWSQAGGGVLMNQAIHTLDLLLWLLGPATSVTGHAATHLLGEAIEVEDTAEMLLTHAGGVRSVLHATNAYPLNAPVTLEVHAELGSAVMAGDLTVQWNDGRSESVSAQGAGTGRSYWGDSHRLLIEDFYARLGDPDPFWIGIEDGAATVAAIAQVYDASPDLRGRGTISG</sequence>